<protein>
    <recommendedName>
        <fullName evidence="5">RING-type domain-containing protein</fullName>
    </recommendedName>
</protein>
<evidence type="ECO:0000256" key="2">
    <source>
        <dbReference type="ARBA" id="ARBA00022771"/>
    </source>
</evidence>
<dbReference type="SUPFAM" id="SSF57850">
    <property type="entry name" value="RING/U-box"/>
    <property type="match status" value="1"/>
</dbReference>
<dbReference type="EMBL" id="JBBWRZ010000004">
    <property type="protein sequence ID" value="KAK8238511.1"/>
    <property type="molecule type" value="Genomic_DNA"/>
</dbReference>
<accession>A0ABR1YU61</accession>
<dbReference type="PROSITE" id="PS50089">
    <property type="entry name" value="ZF_RING_2"/>
    <property type="match status" value="1"/>
</dbReference>
<dbReference type="InterPro" id="IPR017907">
    <property type="entry name" value="Znf_RING_CS"/>
</dbReference>
<keyword evidence="1" id="KW-0479">Metal-binding</keyword>
<sequence length="366" mass="42726">MATQQINMFLPPNYNPNIDYPDETLMEIQSRFLRQLPYATEADARGEKWCPICTDDFVYHNGRVTRGRENSVYAAKLLCDHVMCLKCINEHFIEKDNCPICRAQQFIAPRWTIGQRRKIRRHFDMYWTIHDLEASQILATEPEPNHSNSFKTNTYQYDLTVLAVTYLNELLHTSADSQSDLTHTERVEYTMAVQDALYNWITDNSPGADRLSARRWLPADHFDRVGGVQGKAQFARRVASLTAEFFNRARSVESLVPVDNTELFRHLARWLLDVFGLNREDYDNWKNKLILMMVHCLSHIVTKLDGIGWDAKKKEFGELGDFPPHILNQYRQEAANQFVATRTTQVVNEAQPPPRWNGMRPQMWER</sequence>
<dbReference type="InterPro" id="IPR018957">
    <property type="entry name" value="Znf_C3HC4_RING-type"/>
</dbReference>
<name>A0ABR1YU61_9PEZI</name>
<dbReference type="Pfam" id="PF00097">
    <property type="entry name" value="zf-C3HC4"/>
    <property type="match status" value="1"/>
</dbReference>
<gene>
    <name evidence="6" type="ORF">HDK90DRAFT_227279</name>
</gene>
<dbReference type="PROSITE" id="PS00518">
    <property type="entry name" value="ZF_RING_1"/>
    <property type="match status" value="1"/>
</dbReference>
<feature type="domain" description="RING-type" evidence="5">
    <location>
        <begin position="50"/>
        <end position="102"/>
    </location>
</feature>
<evidence type="ECO:0000313" key="6">
    <source>
        <dbReference type="EMBL" id="KAK8238511.1"/>
    </source>
</evidence>
<dbReference type="InterPro" id="IPR001841">
    <property type="entry name" value="Znf_RING"/>
</dbReference>
<comment type="caution">
    <text evidence="6">The sequence shown here is derived from an EMBL/GenBank/DDBJ whole genome shotgun (WGS) entry which is preliminary data.</text>
</comment>
<keyword evidence="2 4" id="KW-0863">Zinc-finger</keyword>
<evidence type="ECO:0000256" key="1">
    <source>
        <dbReference type="ARBA" id="ARBA00022723"/>
    </source>
</evidence>
<reference evidence="6 7" key="1">
    <citation type="submission" date="2024-04" db="EMBL/GenBank/DDBJ databases">
        <title>Phyllosticta paracitricarpa is synonymous to the EU quarantine fungus P. citricarpa based on phylogenomic analyses.</title>
        <authorList>
            <consortium name="Lawrence Berkeley National Laboratory"/>
            <person name="Van Ingen-Buijs V.A."/>
            <person name="Van Westerhoven A.C."/>
            <person name="Haridas S."/>
            <person name="Skiadas P."/>
            <person name="Martin F."/>
            <person name="Groenewald J.Z."/>
            <person name="Crous P.W."/>
            <person name="Seidl M.F."/>
        </authorList>
    </citation>
    <scope>NUCLEOTIDE SEQUENCE [LARGE SCALE GENOMIC DNA]</scope>
    <source>
        <strain evidence="6 7">CBS 123374</strain>
    </source>
</reference>
<dbReference type="InterPro" id="IPR013083">
    <property type="entry name" value="Znf_RING/FYVE/PHD"/>
</dbReference>
<proteinExistence type="predicted"/>
<keyword evidence="7" id="KW-1185">Reference proteome</keyword>
<evidence type="ECO:0000259" key="5">
    <source>
        <dbReference type="PROSITE" id="PS50089"/>
    </source>
</evidence>
<dbReference type="SMART" id="SM00184">
    <property type="entry name" value="RING"/>
    <property type="match status" value="1"/>
</dbReference>
<organism evidence="6 7">
    <name type="scientific">Phyllosticta capitalensis</name>
    <dbReference type="NCBI Taxonomy" id="121624"/>
    <lineage>
        <taxon>Eukaryota</taxon>
        <taxon>Fungi</taxon>
        <taxon>Dikarya</taxon>
        <taxon>Ascomycota</taxon>
        <taxon>Pezizomycotina</taxon>
        <taxon>Dothideomycetes</taxon>
        <taxon>Dothideomycetes incertae sedis</taxon>
        <taxon>Botryosphaeriales</taxon>
        <taxon>Phyllostictaceae</taxon>
        <taxon>Phyllosticta</taxon>
    </lineage>
</organism>
<evidence type="ECO:0000256" key="3">
    <source>
        <dbReference type="ARBA" id="ARBA00022833"/>
    </source>
</evidence>
<keyword evidence="3" id="KW-0862">Zinc</keyword>
<dbReference type="Gene3D" id="3.30.40.10">
    <property type="entry name" value="Zinc/RING finger domain, C3HC4 (zinc finger)"/>
    <property type="match status" value="1"/>
</dbReference>
<evidence type="ECO:0000256" key="4">
    <source>
        <dbReference type="PROSITE-ProRule" id="PRU00175"/>
    </source>
</evidence>
<dbReference type="Proteomes" id="UP001492380">
    <property type="component" value="Unassembled WGS sequence"/>
</dbReference>
<evidence type="ECO:0000313" key="7">
    <source>
        <dbReference type="Proteomes" id="UP001492380"/>
    </source>
</evidence>